<comment type="caution">
    <text evidence="2">The sequence shown here is derived from an EMBL/GenBank/DDBJ whole genome shotgun (WGS) entry which is preliminary data.</text>
</comment>
<feature type="compositionally biased region" description="Basic and acidic residues" evidence="1">
    <location>
        <begin position="93"/>
        <end position="198"/>
    </location>
</feature>
<dbReference type="Proteomes" id="UP000794436">
    <property type="component" value="Unassembled WGS sequence"/>
</dbReference>
<reference evidence="2" key="1">
    <citation type="submission" date="2019-03" db="EMBL/GenBank/DDBJ databases">
        <title>Long read genome sequence of the mycoparasitic Pythium oligandrum ATCC 38472 isolated from sugarbeet rhizosphere.</title>
        <authorList>
            <person name="Gaulin E."/>
        </authorList>
    </citation>
    <scope>NUCLEOTIDE SEQUENCE</scope>
    <source>
        <strain evidence="2">ATCC 38472_TT</strain>
    </source>
</reference>
<sequence length="661" mass="72583">MATAMATTAAMGGPREPRMAEEALLDVYDLQWKAIDIKLDQLRNECERMILEYEVELKQQMYLRECEELLRTQATQHEATRRELDGKQQVVRDAQKNAERQRVRTELKEQESERVAKELKEQEKKRAKEAEAEEKKRVKEQEALEKKRAKEQEAQEKKRAKELEAEEKKRAKELEAEEKKRVQSENRKEIAKAKETAKAKPTPVVPEPAAPSTPERKKPVPTIVQPTTEEPDDLLQMLSHDAEYESEDFGDLPSMTSLILPTSPAVWSPEKPMQSKLNRLAFRPLKTKKGVQDAAKRRKPSPKPLLQTAQPESEPRPSESESSPQPLVTPQKRALKRRKIMSPGPGTSLFATKAPIASAVLNKKESDKASSAAVDPPTGAVDDASAPNMPLDTSITVRRKKGTKKVTDDSASELEGDGEKKKKKKTAKKSQKLTAAEDEAPELGGFDIKTPKVTKKKKAVAKNTEIDDLEDPQPDFEVNSSEHNESDGNGDVEPAAGKKRRREATGADAVTPKKKSKTKNRFANDELNIMKSPVPLGFRSSRPPLLADPSGDKAGKKRLASDRDGGDDDEPKYGAPAQSIPASTTPGTPTDGLAAAAADYANRWLNSGLVTRAKKNAVKTVQKTTTGGAKAASAFGGGGGSFFDAFVNTAAPRLKGNTSKK</sequence>
<feature type="region of interest" description="Disordered" evidence="1">
    <location>
        <begin position="264"/>
        <end position="594"/>
    </location>
</feature>
<dbReference type="AlphaFoldDB" id="A0A8K1FET0"/>
<feature type="compositionally biased region" description="Low complexity" evidence="1">
    <location>
        <begin position="584"/>
        <end position="594"/>
    </location>
</feature>
<gene>
    <name evidence="2" type="ORF">Poli38472_000927</name>
</gene>
<organism evidence="2 3">
    <name type="scientific">Pythium oligandrum</name>
    <name type="common">Mycoparasitic fungus</name>
    <dbReference type="NCBI Taxonomy" id="41045"/>
    <lineage>
        <taxon>Eukaryota</taxon>
        <taxon>Sar</taxon>
        <taxon>Stramenopiles</taxon>
        <taxon>Oomycota</taxon>
        <taxon>Peronosporomycetes</taxon>
        <taxon>Pythiales</taxon>
        <taxon>Pythiaceae</taxon>
        <taxon>Pythium</taxon>
    </lineage>
</organism>
<evidence type="ECO:0000313" key="3">
    <source>
        <dbReference type="Proteomes" id="UP000794436"/>
    </source>
</evidence>
<dbReference type="OrthoDB" id="10634608at2759"/>
<feature type="compositionally biased region" description="Basic residues" evidence="1">
    <location>
        <begin position="421"/>
        <end position="431"/>
    </location>
</feature>
<dbReference type="EMBL" id="SPLM01000108">
    <property type="protein sequence ID" value="TMW60885.1"/>
    <property type="molecule type" value="Genomic_DNA"/>
</dbReference>
<accession>A0A8K1FET0</accession>
<name>A0A8K1FET0_PYTOL</name>
<evidence type="ECO:0000313" key="2">
    <source>
        <dbReference type="EMBL" id="TMW60885.1"/>
    </source>
</evidence>
<feature type="region of interest" description="Disordered" evidence="1">
    <location>
        <begin position="77"/>
        <end position="230"/>
    </location>
</feature>
<proteinExistence type="predicted"/>
<feature type="compositionally biased region" description="Basic and acidic residues" evidence="1">
    <location>
        <begin position="550"/>
        <end position="564"/>
    </location>
</feature>
<evidence type="ECO:0000256" key="1">
    <source>
        <dbReference type="SAM" id="MobiDB-lite"/>
    </source>
</evidence>
<protein>
    <submittedName>
        <fullName evidence="2">Uncharacterized protein</fullName>
    </submittedName>
</protein>
<keyword evidence="3" id="KW-1185">Reference proteome</keyword>